<keyword evidence="2" id="KW-1185">Reference proteome</keyword>
<reference evidence="1" key="1">
    <citation type="submission" date="2022-12" db="EMBL/GenBank/DDBJ databases">
        <authorList>
            <person name="Alioto T."/>
            <person name="Alioto T."/>
            <person name="Gomez Garrido J."/>
        </authorList>
    </citation>
    <scope>NUCLEOTIDE SEQUENCE</scope>
</reference>
<proteinExistence type="predicted"/>
<evidence type="ECO:0000313" key="1">
    <source>
        <dbReference type="EMBL" id="CAI5780173.1"/>
    </source>
</evidence>
<gene>
    <name evidence="1" type="ORF">PODLI_1B002475</name>
</gene>
<accession>A0AA35PCE7</accession>
<sequence length="128" mass="14722">MDLHNRALYLLGSFYYGEHEMVSQRTTSAEIRNGRTLRGRDCCLWHWRPCSPSRNVSGAFVRAKLSRMCFKQHMSAVGCSSVESYTYKYMFLVDKVVYSAWPLVTAEIIHCCLFGCRETSCQTEKTGI</sequence>
<protein>
    <submittedName>
        <fullName evidence="1">Uncharacterized protein</fullName>
    </submittedName>
</protein>
<evidence type="ECO:0000313" key="2">
    <source>
        <dbReference type="Proteomes" id="UP001178461"/>
    </source>
</evidence>
<organism evidence="1 2">
    <name type="scientific">Podarcis lilfordi</name>
    <name type="common">Lilford's wall lizard</name>
    <dbReference type="NCBI Taxonomy" id="74358"/>
    <lineage>
        <taxon>Eukaryota</taxon>
        <taxon>Metazoa</taxon>
        <taxon>Chordata</taxon>
        <taxon>Craniata</taxon>
        <taxon>Vertebrata</taxon>
        <taxon>Euteleostomi</taxon>
        <taxon>Lepidosauria</taxon>
        <taxon>Squamata</taxon>
        <taxon>Bifurcata</taxon>
        <taxon>Unidentata</taxon>
        <taxon>Episquamata</taxon>
        <taxon>Laterata</taxon>
        <taxon>Lacertibaenia</taxon>
        <taxon>Lacertidae</taxon>
        <taxon>Podarcis</taxon>
    </lineage>
</organism>
<name>A0AA35PCE7_9SAUR</name>
<dbReference type="AlphaFoldDB" id="A0AA35PCE7"/>
<dbReference type="EMBL" id="OX395132">
    <property type="protein sequence ID" value="CAI5780173.1"/>
    <property type="molecule type" value="Genomic_DNA"/>
</dbReference>
<dbReference type="Proteomes" id="UP001178461">
    <property type="component" value="Chromosome 7"/>
</dbReference>